<feature type="region of interest" description="Disordered" evidence="1">
    <location>
        <begin position="598"/>
        <end position="964"/>
    </location>
</feature>
<feature type="compositionally biased region" description="Polar residues" evidence="1">
    <location>
        <begin position="477"/>
        <end position="489"/>
    </location>
</feature>
<feature type="compositionally biased region" description="Low complexity" evidence="1">
    <location>
        <begin position="610"/>
        <end position="620"/>
    </location>
</feature>
<feature type="compositionally biased region" description="Polar residues" evidence="1">
    <location>
        <begin position="421"/>
        <end position="443"/>
    </location>
</feature>
<feature type="compositionally biased region" description="Low complexity" evidence="1">
    <location>
        <begin position="1236"/>
        <end position="1256"/>
    </location>
</feature>
<feature type="region of interest" description="Disordered" evidence="1">
    <location>
        <begin position="547"/>
        <end position="579"/>
    </location>
</feature>
<reference evidence="2 3" key="2">
    <citation type="submission" date="2019-01" db="EMBL/GenBank/DDBJ databases">
        <title>The decoding of complex shrimp genome reveals the adaptation for benthos swimmer, frequently molting mechanism and breeding impact on genome.</title>
        <authorList>
            <person name="Sun Y."/>
            <person name="Gao Y."/>
            <person name="Yu Y."/>
        </authorList>
    </citation>
    <scope>NUCLEOTIDE SEQUENCE [LARGE SCALE GENOMIC DNA]</scope>
    <source>
        <tissue evidence="2">Muscle</tissue>
    </source>
</reference>
<feature type="region of interest" description="Disordered" evidence="1">
    <location>
        <begin position="1196"/>
        <end position="1258"/>
    </location>
</feature>
<keyword evidence="3" id="KW-1185">Reference proteome</keyword>
<dbReference type="OrthoDB" id="6378179at2759"/>
<name>A0A3R7M092_PENVA</name>
<feature type="compositionally biased region" description="Pro residues" evidence="1">
    <location>
        <begin position="363"/>
        <end position="375"/>
    </location>
</feature>
<evidence type="ECO:0000256" key="1">
    <source>
        <dbReference type="SAM" id="MobiDB-lite"/>
    </source>
</evidence>
<comment type="caution">
    <text evidence="2">The sequence shown here is derived from an EMBL/GenBank/DDBJ whole genome shotgun (WGS) entry which is preliminary data.</text>
</comment>
<feature type="region of interest" description="Disordered" evidence="1">
    <location>
        <begin position="1032"/>
        <end position="1061"/>
    </location>
</feature>
<feature type="compositionally biased region" description="Basic and acidic residues" evidence="1">
    <location>
        <begin position="1203"/>
        <end position="1212"/>
    </location>
</feature>
<protein>
    <submittedName>
        <fullName evidence="2">Uncharacterized protein</fullName>
    </submittedName>
</protein>
<accession>A0A3R7M092</accession>
<feature type="compositionally biased region" description="Low complexity" evidence="1">
    <location>
        <begin position="941"/>
        <end position="964"/>
    </location>
</feature>
<sequence length="1356" mass="138784">MYRSASLTITQKSLSIVQHPSPSLKKSLSIAQHHSKSLSIVQHPQHHSKSLMYRSASLTITQNHSCIAQHSLQITQHRSASLSITQKSLMYRSASLSISATSLKITQCIAQHRSASLKITHVSLSIHTQNHSASFSILTITQNHSVSLSIRITQNHSIAQHLTIISLAQHQNHQQDVSPQHRSASLKITQHRSASWLSITQNHSASFSIPHHHSKSLMYRSASSGSLKNHSASFSIPHHHSKSLISSSPSLNRSASLKITQHLSILSSLRSLKITHVSLSIAQHHSASFSRYRSASLSIVQHHSHSSALKLKITHELQLLQAKLADTESKRGLCWRCLLPRTDFSNRSSRCSSTSTSAQASPVPAPNPPGAPSAPPVSAAPIEPPPAPLKGWIPVSMLHQIAFSGATPEHQTPVVHAQPRAQPSSRPQTQGHPASSSKSTPGGQATLGKAADKTPAVQKQEPPAPQPGSLKLEESRGASTAGNAPSAESKTGGVGVVADEKKKYEAMGARPKVLGNLQPLAGKGVGLIEDEKSAKHRARSILASAIPVSPVSSGPPTPCGPSLTRSPSTPNMPKGYMPITSTILTPINFRQPFVAHKRPSTMKQITQAVQAASQASSSARARSETSPSGTGVRPDSSSAQSPPVSGLSSALAQPHGEALLPAHARSDSSPAAIGLSFPAGGGGASQAPGAKLDGEAPSVSGKGEGGVSPPASTNAQSGVEEVPSGSSKVENSGGKEAAAPAKGGVNTAAAADNAPKKTQSAASSAATESSNSAANNHASKPSNSSSPPKTVVTSDNTKVTTTGNTTSAPSSAAKTASSSATAASSTNTKSVASSTKAAASNNTKVTTSSNSTVTTSSNTTGVASKNTTVASSNSTTTSTSVTTTTARNSTASTSSKVTTAAPSRTTAVTNSQNTSATTSRSTPGTSTAVAAVPNKTTTVNSSKAGASTKNTATKTAASSNPSSAADNTTVIAKASAGTVNKAAATSAGAANPPSAGPAAAPNASAANGLPKTGAASASSTAFASITVTTTAAGTAGAHPTSSASTYSSATSSRSSSPGVSLTTFGLNSEGRGIPGAIFFALRPEQNGIRSPQPCPSSRGTSASSVKSPTPDSVSAGQSYRQTLPPSGVKSPPILEHPASNVVKEEHWWSVESPGRSSTPGRQQGGKLVNSTWVRLMGGQANNRQSSGLPWRTARAVSGQQLDQARRASHEDSTSGPTSPNSMSSTATFNYTPAVNSPPSSNLSSATNSAATSPLPAVNQRPCEDLRSMASKNISSAIMSYELGNKCEPLGSPVGWAPRVAGQGPDAAKAAPANDGVATMTRRDLVCPSCQMLFPPEKHLQFLDHFEVCRGPEYADL</sequence>
<reference evidence="2 3" key="1">
    <citation type="submission" date="2018-04" db="EMBL/GenBank/DDBJ databases">
        <authorList>
            <person name="Zhang X."/>
            <person name="Yuan J."/>
            <person name="Li F."/>
            <person name="Xiang J."/>
        </authorList>
    </citation>
    <scope>NUCLEOTIDE SEQUENCE [LARGE SCALE GENOMIC DNA]</scope>
    <source>
        <tissue evidence="2">Muscle</tissue>
    </source>
</reference>
<dbReference type="Proteomes" id="UP000283509">
    <property type="component" value="Unassembled WGS sequence"/>
</dbReference>
<feature type="compositionally biased region" description="Polar residues" evidence="1">
    <location>
        <begin position="902"/>
        <end position="940"/>
    </location>
</feature>
<feature type="compositionally biased region" description="Polar residues" evidence="1">
    <location>
        <begin position="1095"/>
        <end position="1124"/>
    </location>
</feature>
<organism evidence="2 3">
    <name type="scientific">Penaeus vannamei</name>
    <name type="common">Whiteleg shrimp</name>
    <name type="synonym">Litopenaeus vannamei</name>
    <dbReference type="NCBI Taxonomy" id="6689"/>
    <lineage>
        <taxon>Eukaryota</taxon>
        <taxon>Metazoa</taxon>
        <taxon>Ecdysozoa</taxon>
        <taxon>Arthropoda</taxon>
        <taxon>Crustacea</taxon>
        <taxon>Multicrustacea</taxon>
        <taxon>Malacostraca</taxon>
        <taxon>Eumalacostraca</taxon>
        <taxon>Eucarida</taxon>
        <taxon>Decapoda</taxon>
        <taxon>Dendrobranchiata</taxon>
        <taxon>Penaeoidea</taxon>
        <taxon>Penaeidae</taxon>
        <taxon>Penaeus</taxon>
    </lineage>
</organism>
<feature type="region of interest" description="Disordered" evidence="1">
    <location>
        <begin position="409"/>
        <end position="494"/>
    </location>
</feature>
<dbReference type="EMBL" id="QCYY01002567">
    <property type="protein sequence ID" value="ROT69397.1"/>
    <property type="molecule type" value="Genomic_DNA"/>
</dbReference>
<feature type="compositionally biased region" description="Low complexity" evidence="1">
    <location>
        <begin position="756"/>
        <end position="901"/>
    </location>
</feature>
<evidence type="ECO:0000313" key="2">
    <source>
        <dbReference type="EMBL" id="ROT69397.1"/>
    </source>
</evidence>
<gene>
    <name evidence="2" type="ORF">C7M84_012405</name>
</gene>
<proteinExistence type="predicted"/>
<evidence type="ECO:0000313" key="3">
    <source>
        <dbReference type="Proteomes" id="UP000283509"/>
    </source>
</evidence>
<feature type="compositionally biased region" description="Polar residues" evidence="1">
    <location>
        <begin position="624"/>
        <end position="651"/>
    </location>
</feature>
<feature type="region of interest" description="Disordered" evidence="1">
    <location>
        <begin position="345"/>
        <end position="382"/>
    </location>
</feature>
<feature type="region of interest" description="Disordered" evidence="1">
    <location>
        <begin position="1086"/>
        <end position="1140"/>
    </location>
</feature>
<dbReference type="STRING" id="6689.A0A3R7M092"/>
<feature type="compositionally biased region" description="Low complexity" evidence="1">
    <location>
        <begin position="345"/>
        <end position="362"/>
    </location>
</feature>
<feature type="compositionally biased region" description="Low complexity" evidence="1">
    <location>
        <begin position="734"/>
        <end position="744"/>
    </location>
</feature>
<feature type="compositionally biased region" description="Polar residues" evidence="1">
    <location>
        <begin position="1213"/>
        <end position="1234"/>
    </location>
</feature>